<dbReference type="PANTHER" id="PTHR43792">
    <property type="entry name" value="GNAT FAMILY, PUTATIVE (AFU_ORTHOLOGUE AFUA_3G00765)-RELATED-RELATED"/>
    <property type="match status" value="1"/>
</dbReference>
<dbReference type="RefSeq" id="WP_216517234.1">
    <property type="nucleotide sequence ID" value="NZ_JAHLPM010000003.1"/>
</dbReference>
<dbReference type="InterPro" id="IPR000182">
    <property type="entry name" value="GNAT_dom"/>
</dbReference>
<keyword evidence="2" id="KW-0012">Acyltransferase</keyword>
<dbReference type="PANTHER" id="PTHR43792:SF8">
    <property type="entry name" value="[RIBOSOMAL PROTEIN US5]-ALANINE N-ACETYLTRANSFERASE"/>
    <property type="match status" value="1"/>
</dbReference>
<name>A0ABS6E3C1_9FIRM</name>
<dbReference type="Proteomes" id="UP000749471">
    <property type="component" value="Unassembled WGS sequence"/>
</dbReference>
<feature type="domain" description="N-acetyltransferase" evidence="3">
    <location>
        <begin position="8"/>
        <end position="169"/>
    </location>
</feature>
<organism evidence="4 5">
    <name type="scientific">Tissierella simiarum</name>
    <dbReference type="NCBI Taxonomy" id="2841534"/>
    <lineage>
        <taxon>Bacteria</taxon>
        <taxon>Bacillati</taxon>
        <taxon>Bacillota</taxon>
        <taxon>Tissierellia</taxon>
        <taxon>Tissierellales</taxon>
        <taxon>Tissierellaceae</taxon>
        <taxon>Tissierella</taxon>
    </lineage>
</organism>
<dbReference type="CDD" id="cd04301">
    <property type="entry name" value="NAT_SF"/>
    <property type="match status" value="1"/>
</dbReference>
<sequence>MELQSNRILLKPITKEDLEFLYKVESHPLVYKYESSDVPSKEDVFKDYQEAIEFMSEKPKESLACVIYLAESGIPIGEVDIHLNWEEIREWEIGYIMHPDYWGKGYATEAVKLLIDYAFEKLNAHKIVAFCNAKNINSFALMKRIGMKKECHAREARLLNNQWYDEFMYSILDWEWSYLKDR</sequence>
<evidence type="ECO:0000313" key="5">
    <source>
        <dbReference type="Proteomes" id="UP000749471"/>
    </source>
</evidence>
<dbReference type="EMBL" id="JAHLPM010000003">
    <property type="protein sequence ID" value="MBU5437277.1"/>
    <property type="molecule type" value="Genomic_DNA"/>
</dbReference>
<evidence type="ECO:0000259" key="3">
    <source>
        <dbReference type="PROSITE" id="PS51186"/>
    </source>
</evidence>
<proteinExistence type="predicted"/>
<gene>
    <name evidence="4" type="ORF">KQI42_04605</name>
</gene>
<dbReference type="PROSITE" id="PS51186">
    <property type="entry name" value="GNAT"/>
    <property type="match status" value="1"/>
</dbReference>
<evidence type="ECO:0000313" key="4">
    <source>
        <dbReference type="EMBL" id="MBU5437277.1"/>
    </source>
</evidence>
<evidence type="ECO:0000256" key="2">
    <source>
        <dbReference type="ARBA" id="ARBA00023315"/>
    </source>
</evidence>
<dbReference type="InterPro" id="IPR051531">
    <property type="entry name" value="N-acetyltransferase"/>
</dbReference>
<evidence type="ECO:0000256" key="1">
    <source>
        <dbReference type="ARBA" id="ARBA00022679"/>
    </source>
</evidence>
<protein>
    <submittedName>
        <fullName evidence="4">GNAT family N-acetyltransferase</fullName>
    </submittedName>
</protein>
<accession>A0ABS6E3C1</accession>
<keyword evidence="1" id="KW-0808">Transferase</keyword>
<keyword evidence="5" id="KW-1185">Reference proteome</keyword>
<comment type="caution">
    <text evidence="4">The sequence shown here is derived from an EMBL/GenBank/DDBJ whole genome shotgun (WGS) entry which is preliminary data.</text>
</comment>
<reference evidence="4 5" key="1">
    <citation type="submission" date="2021-06" db="EMBL/GenBank/DDBJ databases">
        <authorList>
            <person name="Sun Q."/>
            <person name="Li D."/>
        </authorList>
    </citation>
    <scope>NUCLEOTIDE SEQUENCE [LARGE SCALE GENOMIC DNA]</scope>
    <source>
        <strain evidence="4 5">MSJ-40</strain>
    </source>
</reference>
<dbReference type="Pfam" id="PF13302">
    <property type="entry name" value="Acetyltransf_3"/>
    <property type="match status" value="1"/>
</dbReference>